<dbReference type="AlphaFoldDB" id="A0A2A2I0D6"/>
<evidence type="ECO:0000313" key="3">
    <source>
        <dbReference type="EMBL" id="PAV24473.1"/>
    </source>
</evidence>
<protein>
    <recommendedName>
        <fullName evidence="2">Transposase IS30-like HTH domain-containing protein</fullName>
    </recommendedName>
</protein>
<dbReference type="Pfam" id="PF13936">
    <property type="entry name" value="HTH_38"/>
    <property type="match status" value="1"/>
</dbReference>
<keyword evidence="4" id="KW-1185">Reference proteome</keyword>
<gene>
    <name evidence="3" type="ORF">CF392_16085</name>
</gene>
<comment type="caution">
    <text evidence="3">The sequence shown here is derived from an EMBL/GenBank/DDBJ whole genome shotgun (WGS) entry which is preliminary data.</text>
</comment>
<dbReference type="Gene3D" id="1.10.10.60">
    <property type="entry name" value="Homeodomain-like"/>
    <property type="match status" value="1"/>
</dbReference>
<feature type="domain" description="Transposase IS30-like HTH" evidence="2">
    <location>
        <begin position="4"/>
        <end position="42"/>
    </location>
</feature>
<organism evidence="3 4">
    <name type="scientific">Tamilnaduibacter salinus</name>
    <dbReference type="NCBI Taxonomy" id="1484056"/>
    <lineage>
        <taxon>Bacteria</taxon>
        <taxon>Pseudomonadati</taxon>
        <taxon>Pseudomonadota</taxon>
        <taxon>Gammaproteobacteria</taxon>
        <taxon>Pseudomonadales</taxon>
        <taxon>Marinobacteraceae</taxon>
        <taxon>Tamilnaduibacter</taxon>
    </lineage>
</organism>
<evidence type="ECO:0000256" key="1">
    <source>
        <dbReference type="SAM" id="MobiDB-lite"/>
    </source>
</evidence>
<name>A0A2A2I0D6_9GAMM</name>
<dbReference type="SUPFAM" id="SSF46689">
    <property type="entry name" value="Homeodomain-like"/>
    <property type="match status" value="1"/>
</dbReference>
<dbReference type="Proteomes" id="UP000218332">
    <property type="component" value="Unassembled WGS sequence"/>
</dbReference>
<dbReference type="InterPro" id="IPR025246">
    <property type="entry name" value="IS30-like_HTH"/>
</dbReference>
<evidence type="ECO:0000313" key="4">
    <source>
        <dbReference type="Proteomes" id="UP000218332"/>
    </source>
</evidence>
<dbReference type="EMBL" id="NMPM01000165">
    <property type="protein sequence ID" value="PAV24473.1"/>
    <property type="molecule type" value="Genomic_DNA"/>
</dbReference>
<evidence type="ECO:0000259" key="2">
    <source>
        <dbReference type="Pfam" id="PF13936"/>
    </source>
</evidence>
<dbReference type="RefSeq" id="WP_095612417.1">
    <property type="nucleotide sequence ID" value="NZ_NMPM01000165.1"/>
</dbReference>
<feature type="region of interest" description="Disordered" evidence="1">
    <location>
        <begin position="32"/>
        <end position="54"/>
    </location>
</feature>
<accession>A0A2A2I0D6</accession>
<proteinExistence type="predicted"/>
<dbReference type="InterPro" id="IPR009057">
    <property type="entry name" value="Homeodomain-like_sf"/>
</dbReference>
<sequence length="54" mass="6077">MPRSYHHLGHADRATIMLMHAEGHSLRAIAERLKRSPSTVSRRGATPYQSRPAL</sequence>
<reference evidence="3 4" key="1">
    <citation type="submission" date="2017-07" db="EMBL/GenBank/DDBJ databases">
        <title>Tamlnaduibacter salinus (Mi-7) genome sequencing.</title>
        <authorList>
            <person name="Verma A."/>
            <person name="Krishnamurthi S."/>
        </authorList>
    </citation>
    <scope>NUCLEOTIDE SEQUENCE [LARGE SCALE GENOMIC DNA]</scope>
    <source>
        <strain evidence="3 4">Mi-7</strain>
    </source>
</reference>